<dbReference type="InterPro" id="IPR000504">
    <property type="entry name" value="RRM_dom"/>
</dbReference>
<dbReference type="PROSITE" id="PS50102">
    <property type="entry name" value="RRM"/>
    <property type="match status" value="1"/>
</dbReference>
<feature type="domain" description="RRM" evidence="3">
    <location>
        <begin position="22"/>
        <end position="92"/>
    </location>
</feature>
<keyword evidence="5" id="KW-1185">Reference proteome</keyword>
<dbReference type="Proteomes" id="UP000747542">
    <property type="component" value="Unassembled WGS sequence"/>
</dbReference>
<evidence type="ECO:0000259" key="3">
    <source>
        <dbReference type="PROSITE" id="PS50102"/>
    </source>
</evidence>
<organism evidence="4 5">
    <name type="scientific">Homarus americanus</name>
    <name type="common">American lobster</name>
    <dbReference type="NCBI Taxonomy" id="6706"/>
    <lineage>
        <taxon>Eukaryota</taxon>
        <taxon>Metazoa</taxon>
        <taxon>Ecdysozoa</taxon>
        <taxon>Arthropoda</taxon>
        <taxon>Crustacea</taxon>
        <taxon>Multicrustacea</taxon>
        <taxon>Malacostraca</taxon>
        <taxon>Eumalacostraca</taxon>
        <taxon>Eucarida</taxon>
        <taxon>Decapoda</taxon>
        <taxon>Pleocyemata</taxon>
        <taxon>Astacidea</taxon>
        <taxon>Nephropoidea</taxon>
        <taxon>Nephropidae</taxon>
        <taxon>Homarus</taxon>
    </lineage>
</organism>
<accession>A0A8J5JE91</accession>
<dbReference type="InterPro" id="IPR035979">
    <property type="entry name" value="RBD_domain_sf"/>
</dbReference>
<sequence>MFGANLIFADVYAPPKEVDMVRVLYMRNLSLTTTEEDIRNLCNSSNGVERVKKQKDYAFVHFATREQAEVVKASLNGRVVHGCELEITWAKPVKNREEYHQRKSLARSMISAGQNQTGYVSHVTPGGRSLLCHKYAGQLVLRDFSTTQLEDSLHGSELQRLSLWGSLLLQCLRHRNRNLKAHTRRRGTLQTNSGITTVNSRLLQANQALRGVPLAPQYFMASPMNMPPLITPAMTTASPQSMTVSPGTYLVPSAPLTGYESLNPYALQAAFYQQALMAQPGIAAMDRLRYSTTGE</sequence>
<dbReference type="SMART" id="SM00360">
    <property type="entry name" value="RRM"/>
    <property type="match status" value="1"/>
</dbReference>
<name>A0A8J5JE91_HOMAM</name>
<dbReference type="Gene3D" id="3.30.70.330">
    <property type="match status" value="1"/>
</dbReference>
<dbReference type="InterPro" id="IPR012677">
    <property type="entry name" value="Nucleotide-bd_a/b_plait_sf"/>
</dbReference>
<dbReference type="GO" id="GO:0003723">
    <property type="term" value="F:RNA binding"/>
    <property type="evidence" value="ECO:0007669"/>
    <property type="project" value="UniProtKB-UniRule"/>
</dbReference>
<proteinExistence type="predicted"/>
<protein>
    <submittedName>
        <fullName evidence="4">RNA-binding protein 46-like</fullName>
    </submittedName>
</protein>
<evidence type="ECO:0000313" key="4">
    <source>
        <dbReference type="EMBL" id="KAG7155941.1"/>
    </source>
</evidence>
<dbReference type="SUPFAM" id="SSF54928">
    <property type="entry name" value="RNA-binding domain, RBD"/>
    <property type="match status" value="1"/>
</dbReference>
<dbReference type="PANTHER" id="PTHR21245">
    <property type="entry name" value="HETEROGENEOUS NUCLEAR RIBONUCLEOPROTEIN"/>
    <property type="match status" value="1"/>
</dbReference>
<dbReference type="AlphaFoldDB" id="A0A8J5JE91"/>
<evidence type="ECO:0000256" key="2">
    <source>
        <dbReference type="PROSITE-ProRule" id="PRU00176"/>
    </source>
</evidence>
<reference evidence="4" key="1">
    <citation type="journal article" date="2021" name="Sci. Adv.">
        <title>The American lobster genome reveals insights on longevity, neural, and immune adaptations.</title>
        <authorList>
            <person name="Polinski J.M."/>
            <person name="Zimin A.V."/>
            <person name="Clark K.F."/>
            <person name="Kohn A.B."/>
            <person name="Sadowski N."/>
            <person name="Timp W."/>
            <person name="Ptitsyn A."/>
            <person name="Khanna P."/>
            <person name="Romanova D.Y."/>
            <person name="Williams P."/>
            <person name="Greenwood S.J."/>
            <person name="Moroz L.L."/>
            <person name="Walt D.R."/>
            <person name="Bodnar A.G."/>
        </authorList>
    </citation>
    <scope>NUCLEOTIDE SEQUENCE</scope>
    <source>
        <strain evidence="4">GMGI-L3</strain>
    </source>
</reference>
<dbReference type="Pfam" id="PF00076">
    <property type="entry name" value="RRM_1"/>
    <property type="match status" value="1"/>
</dbReference>
<comment type="caution">
    <text evidence="4">The sequence shown here is derived from an EMBL/GenBank/DDBJ whole genome shotgun (WGS) entry which is preliminary data.</text>
</comment>
<dbReference type="EMBL" id="JAHLQT010040257">
    <property type="protein sequence ID" value="KAG7155941.1"/>
    <property type="molecule type" value="Genomic_DNA"/>
</dbReference>
<keyword evidence="1 2" id="KW-0694">RNA-binding</keyword>
<evidence type="ECO:0000256" key="1">
    <source>
        <dbReference type="ARBA" id="ARBA00022884"/>
    </source>
</evidence>
<evidence type="ECO:0000313" key="5">
    <source>
        <dbReference type="Proteomes" id="UP000747542"/>
    </source>
</evidence>
<gene>
    <name evidence="4" type="primary">Rbm46-L</name>
    <name evidence="4" type="ORF">Hamer_G012085</name>
</gene>